<dbReference type="InterPro" id="IPR000073">
    <property type="entry name" value="AB_hydrolase_1"/>
</dbReference>
<dbReference type="InterPro" id="IPR050266">
    <property type="entry name" value="AB_hydrolase_sf"/>
</dbReference>
<dbReference type="Pfam" id="PF12697">
    <property type="entry name" value="Abhydrolase_6"/>
    <property type="match status" value="1"/>
</dbReference>
<dbReference type="EMBL" id="UGQL01000002">
    <property type="protein sequence ID" value="STZ70218.1"/>
    <property type="molecule type" value="Genomic_DNA"/>
</dbReference>
<dbReference type="RefSeq" id="WP_115092754.1">
    <property type="nucleotide sequence ID" value="NZ_CP068107.1"/>
</dbReference>
<evidence type="ECO:0000259" key="1">
    <source>
        <dbReference type="Pfam" id="PF12697"/>
    </source>
</evidence>
<keyword evidence="3" id="KW-1185">Reference proteome</keyword>
<gene>
    <name evidence="2" type="ORF">NCTC11179_03751</name>
</gene>
<dbReference type="PANTHER" id="PTHR43798">
    <property type="entry name" value="MONOACYLGLYCEROL LIPASE"/>
    <property type="match status" value="1"/>
</dbReference>
<evidence type="ECO:0000313" key="2">
    <source>
        <dbReference type="EMBL" id="STZ70218.1"/>
    </source>
</evidence>
<name>A0A378U4M3_MYROD</name>
<keyword evidence="2" id="KW-0808">Transferase</keyword>
<dbReference type="GO" id="GO:0016020">
    <property type="term" value="C:membrane"/>
    <property type="evidence" value="ECO:0007669"/>
    <property type="project" value="TreeGrafter"/>
</dbReference>
<dbReference type="SUPFAM" id="SSF53474">
    <property type="entry name" value="alpha/beta-Hydrolases"/>
    <property type="match status" value="1"/>
</dbReference>
<accession>A0A378U4M3</accession>
<dbReference type="InterPro" id="IPR029058">
    <property type="entry name" value="AB_hydrolase_fold"/>
</dbReference>
<feature type="domain" description="AB hydrolase-1" evidence="1">
    <location>
        <begin position="75"/>
        <end position="150"/>
    </location>
</feature>
<proteinExistence type="predicted"/>
<dbReference type="PANTHER" id="PTHR43798:SF33">
    <property type="entry name" value="HYDROLASE, PUTATIVE (AFU_ORTHOLOGUE AFUA_2G14860)-RELATED"/>
    <property type="match status" value="1"/>
</dbReference>
<organism evidence="2 3">
    <name type="scientific">Myroides odoratus</name>
    <name type="common">Flavobacterium odoratum</name>
    <dbReference type="NCBI Taxonomy" id="256"/>
    <lineage>
        <taxon>Bacteria</taxon>
        <taxon>Pseudomonadati</taxon>
        <taxon>Bacteroidota</taxon>
        <taxon>Flavobacteriia</taxon>
        <taxon>Flavobacteriales</taxon>
        <taxon>Flavobacteriaceae</taxon>
        <taxon>Myroides</taxon>
    </lineage>
</organism>
<reference evidence="2 3" key="1">
    <citation type="submission" date="2018-06" db="EMBL/GenBank/DDBJ databases">
        <authorList>
            <consortium name="Pathogen Informatics"/>
            <person name="Doyle S."/>
        </authorList>
    </citation>
    <scope>NUCLEOTIDE SEQUENCE [LARGE SCALE GENOMIC DNA]</scope>
    <source>
        <strain evidence="2 3">NCTC11179</strain>
    </source>
</reference>
<dbReference type="Proteomes" id="UP000255024">
    <property type="component" value="Unassembled WGS sequence"/>
</dbReference>
<dbReference type="Gene3D" id="3.40.50.1820">
    <property type="entry name" value="alpha/beta hydrolase"/>
    <property type="match status" value="1"/>
</dbReference>
<dbReference type="GO" id="GO:0016740">
    <property type="term" value="F:transferase activity"/>
    <property type="evidence" value="ECO:0007669"/>
    <property type="project" value="UniProtKB-KW"/>
</dbReference>
<dbReference type="AlphaFoldDB" id="A0A378U4M3"/>
<sequence length="275" mass="31483">MEKVVGALVNVISLCSMQTALHWVHKLFATPRKGKLNPKYLPAFLKQAELSFFWYKDEKVYTYQWNAKATEKPLILLIHGWESNSARWEALCTYLGDQFRFVAVDAPSLGMSYGKNLSVKNYQEVIDLALQTFQPQFVIGHSLGAFALFQQISEGEYPWLQKVVIMGAFDRFEVILSHYYALLGYSKRVKEAYHDYIEHLINKPLSSYCSAEAVQFVEVPVLCIHDKEDPQVSFEEAVSFHQALLHKKNLVVSTTNLGHSLQDEAVFKTIQAFFS</sequence>
<protein>
    <submittedName>
        <fullName evidence="2">Acetoin dehydrogenase E2 subunit dihydrolipoyllysine-residue acetyltransferase</fullName>
    </submittedName>
</protein>
<evidence type="ECO:0000313" key="3">
    <source>
        <dbReference type="Proteomes" id="UP000255024"/>
    </source>
</evidence>